<evidence type="ECO:0000256" key="7">
    <source>
        <dbReference type="ARBA" id="ARBA00022989"/>
    </source>
</evidence>
<dbReference type="InterPro" id="IPR013616">
    <property type="entry name" value="Chitin_synth_N"/>
</dbReference>
<evidence type="ECO:0000256" key="6">
    <source>
        <dbReference type="ARBA" id="ARBA00022692"/>
    </source>
</evidence>
<dbReference type="Proteomes" id="UP000789759">
    <property type="component" value="Unassembled WGS sequence"/>
</dbReference>
<dbReference type="EC" id="2.4.1.16" evidence="2 11"/>
<evidence type="ECO:0000256" key="1">
    <source>
        <dbReference type="ARBA" id="ARBA00004651"/>
    </source>
</evidence>
<dbReference type="Pfam" id="PF01644">
    <property type="entry name" value="Chitin_synth_1"/>
    <property type="match status" value="1"/>
</dbReference>
<evidence type="ECO:0000256" key="9">
    <source>
        <dbReference type="ARBA" id="ARBA00023316"/>
    </source>
</evidence>
<keyword evidence="7 11" id="KW-1133">Transmembrane helix</keyword>
<feature type="compositionally biased region" description="Polar residues" evidence="12">
    <location>
        <begin position="8"/>
        <end position="17"/>
    </location>
</feature>
<feature type="transmembrane region" description="Helical" evidence="11">
    <location>
        <begin position="723"/>
        <end position="744"/>
    </location>
</feature>
<accession>A0A9N8VM79</accession>
<gene>
    <name evidence="14" type="ORF">CPELLU_LOCUS332</name>
</gene>
<dbReference type="GO" id="GO:0030428">
    <property type="term" value="C:cell septum"/>
    <property type="evidence" value="ECO:0007669"/>
    <property type="project" value="TreeGrafter"/>
</dbReference>
<feature type="compositionally biased region" description="Low complexity" evidence="12">
    <location>
        <begin position="19"/>
        <end position="39"/>
    </location>
</feature>
<comment type="subcellular location">
    <subcellularLocation>
        <location evidence="1 11">Cell membrane</location>
        <topology evidence="1 11">Multi-pass membrane protein</topology>
    </subcellularLocation>
</comment>
<evidence type="ECO:0000256" key="2">
    <source>
        <dbReference type="ARBA" id="ARBA00012543"/>
    </source>
</evidence>
<evidence type="ECO:0000256" key="11">
    <source>
        <dbReference type="RuleBase" id="RU366040"/>
    </source>
</evidence>
<dbReference type="EMBL" id="CAJVQA010000085">
    <property type="protein sequence ID" value="CAG8454852.1"/>
    <property type="molecule type" value="Genomic_DNA"/>
</dbReference>
<keyword evidence="3 11" id="KW-1003">Cell membrane</keyword>
<keyword evidence="6 11" id="KW-0812">Transmembrane</keyword>
<keyword evidence="5 11" id="KW-0808">Transferase</keyword>
<evidence type="ECO:0000256" key="12">
    <source>
        <dbReference type="SAM" id="MobiDB-lite"/>
    </source>
</evidence>
<evidence type="ECO:0000313" key="14">
    <source>
        <dbReference type="EMBL" id="CAG8454852.1"/>
    </source>
</evidence>
<feature type="transmembrane region" description="Helical" evidence="11">
    <location>
        <begin position="613"/>
        <end position="633"/>
    </location>
</feature>
<sequence>MAGYPNDYSYQQSSRFHPQQAYQQQGYSPQGGHQGYQQQEHSPQGGRQQEYSPQGGRQQGNSPQGGYQQGYSPQAGHQQGQQGYQQDYYNQRNNTTSPGADYYNQRTNTSSPGSDYYNQRANTSSPGTDHYNQRTNTTSPGADYYNQRNNTSPVGVQNHSLQRQQNWPEHQAVNLQPDRSIDDRANKRRSYRHIELTNGNLVLDCPVPDKVLRNVGFTKGDEFEHMRYTAVTCDPDDFIKNKYLLRPRIYGRETELMIVMTMYNEDDKLFIKTMSSAIKNVAYLCSKKRSKTWGEDGWKKVVVVIVSDGRNKINQRVLKVLGAMGVYQDGIMQDNVDGKPVTGHLFEYSSQLMVDKEFSIRGSDKKLSPVQVLFCLKEKNAKKLNSHRWFFNAFAAQLKPNVCVLLDVGTKPSGTSIYHLWKAFDRDPGVGGACGEIKAELGTAWLNLINPLVASQNFEYKMSNILDKPLESVFGYISVLPGAFSAYRYRALQNTAPGKGPLASYFKGEAMHGSSAADAGIFEANMYLAEDRILCFELVAKKHESWKLKYVKSAKAETDVPDNVAEFISQRRRWLNGSFFAAFYSIAHFTRIWSSGQPFYRMVLLQIEFIYNAINLIFNWFALGNFYLAFFFLTQSTIATLDLYGREMFNFARSLYVMVIITVFICSMGNRPQGSKKIYILCILVFALLMLTMMGCAAYTVFLSFKDTDLKSLTNIKNALKQAAFRDIVISLLSTYGLYFGASILHLEPWHMITCLVQYTLLIPFYVNILMVYAFCNTHDVSWGTKGDNGSSGGLGSAQVVPGKDGKQMMKVEMLHEREDINAAYDDLVKDLRIKVHEEKKHRDAATKKEDYYRMFRTNLVLAWMFSNAILVVFFTSDTWNKYLLSKSNGDVVFNPYLTFIFWSVTGLSAFRAFGCVWYLILRMIFG</sequence>
<dbReference type="PANTHER" id="PTHR22914:SF9">
    <property type="entry name" value="CHITIN SYNTHASE 1"/>
    <property type="match status" value="1"/>
</dbReference>
<feature type="compositionally biased region" description="Polar residues" evidence="12">
    <location>
        <begin position="40"/>
        <end position="56"/>
    </location>
</feature>
<comment type="similarity">
    <text evidence="11">Belongs to the chitin synthase family.</text>
</comment>
<feature type="compositionally biased region" description="Polar residues" evidence="12">
    <location>
        <begin position="104"/>
        <end position="127"/>
    </location>
</feature>
<reference evidence="14" key="1">
    <citation type="submission" date="2021-06" db="EMBL/GenBank/DDBJ databases">
        <authorList>
            <person name="Kallberg Y."/>
            <person name="Tangrot J."/>
            <person name="Rosling A."/>
        </authorList>
    </citation>
    <scope>NUCLEOTIDE SEQUENCE</scope>
    <source>
        <strain evidence="14">FL966</strain>
    </source>
</reference>
<comment type="function">
    <text evidence="10 11">Polymerizes chitin, a structural polymer of the cell wall and septum, by transferring the sugar moiety of UDP-GlcNAc to the non-reducing end of the growing chitin polymer.</text>
</comment>
<evidence type="ECO:0000256" key="3">
    <source>
        <dbReference type="ARBA" id="ARBA00022475"/>
    </source>
</evidence>
<dbReference type="GO" id="GO:0005886">
    <property type="term" value="C:plasma membrane"/>
    <property type="evidence" value="ECO:0007669"/>
    <property type="project" value="UniProtKB-SubCell"/>
</dbReference>
<feature type="transmembrane region" description="Helical" evidence="11">
    <location>
        <begin position="756"/>
        <end position="776"/>
    </location>
</feature>
<comment type="catalytic activity">
    <reaction evidence="11">
        <text>[(1-&gt;4)-N-acetyl-beta-D-glucosaminyl](n) + UDP-N-acetyl-alpha-D-glucosamine = [(1-&gt;4)-N-acetyl-beta-D-glucosaminyl](n+1) + UDP + H(+)</text>
        <dbReference type="Rhea" id="RHEA:16637"/>
        <dbReference type="Rhea" id="RHEA-COMP:9593"/>
        <dbReference type="Rhea" id="RHEA-COMP:9595"/>
        <dbReference type="ChEBI" id="CHEBI:15378"/>
        <dbReference type="ChEBI" id="CHEBI:17029"/>
        <dbReference type="ChEBI" id="CHEBI:57705"/>
        <dbReference type="ChEBI" id="CHEBI:58223"/>
        <dbReference type="EC" id="2.4.1.16"/>
    </reaction>
</comment>
<feature type="transmembrane region" description="Helical" evidence="11">
    <location>
        <begin position="678"/>
        <end position="702"/>
    </location>
</feature>
<proteinExistence type="inferred from homology"/>
<dbReference type="GO" id="GO:0006031">
    <property type="term" value="P:chitin biosynthetic process"/>
    <property type="evidence" value="ECO:0007669"/>
    <property type="project" value="UniProtKB-UniRule"/>
</dbReference>
<feature type="transmembrane region" description="Helical" evidence="11">
    <location>
        <begin position="654"/>
        <end position="672"/>
    </location>
</feature>
<evidence type="ECO:0000259" key="13">
    <source>
        <dbReference type="Pfam" id="PF08407"/>
    </source>
</evidence>
<feature type="compositionally biased region" description="Low complexity" evidence="12">
    <location>
        <begin position="59"/>
        <end position="94"/>
    </location>
</feature>
<protein>
    <recommendedName>
        <fullName evidence="2 11">Chitin synthase</fullName>
        <ecNumber evidence="2 11">2.4.1.16</ecNumber>
    </recommendedName>
</protein>
<keyword evidence="9 11" id="KW-0961">Cell wall biogenesis/degradation</keyword>
<dbReference type="SUPFAM" id="SSF53448">
    <property type="entry name" value="Nucleotide-diphospho-sugar transferases"/>
    <property type="match status" value="1"/>
</dbReference>
<evidence type="ECO:0000313" key="15">
    <source>
        <dbReference type="Proteomes" id="UP000789759"/>
    </source>
</evidence>
<dbReference type="GO" id="GO:0004100">
    <property type="term" value="F:chitin synthase activity"/>
    <property type="evidence" value="ECO:0007669"/>
    <property type="project" value="UniProtKB-UniRule"/>
</dbReference>
<dbReference type="CDD" id="cd04190">
    <property type="entry name" value="Chitin_synth_C"/>
    <property type="match status" value="1"/>
</dbReference>
<feature type="transmembrane region" description="Helical" evidence="11">
    <location>
        <begin position="897"/>
        <end position="921"/>
    </location>
</feature>
<comment type="caution">
    <text evidence="14">The sequence shown here is derived from an EMBL/GenBank/DDBJ whole genome shotgun (WGS) entry which is preliminary data.</text>
</comment>
<dbReference type="AlphaFoldDB" id="A0A9N8VM79"/>
<feature type="transmembrane region" description="Helical" evidence="11">
    <location>
        <begin position="858"/>
        <end position="877"/>
    </location>
</feature>
<name>A0A9N8VM79_9GLOM</name>
<evidence type="ECO:0000256" key="10">
    <source>
        <dbReference type="ARBA" id="ARBA00024009"/>
    </source>
</evidence>
<dbReference type="InterPro" id="IPR029044">
    <property type="entry name" value="Nucleotide-diphossugar_trans"/>
</dbReference>
<evidence type="ECO:0000256" key="5">
    <source>
        <dbReference type="ARBA" id="ARBA00022679"/>
    </source>
</evidence>
<dbReference type="Pfam" id="PF08407">
    <property type="entry name" value="Chitin_synth_1N"/>
    <property type="match status" value="1"/>
</dbReference>
<feature type="region of interest" description="Disordered" evidence="12">
    <location>
        <begin position="1"/>
        <end position="141"/>
    </location>
</feature>
<dbReference type="PANTHER" id="PTHR22914">
    <property type="entry name" value="CHITIN SYNTHASE"/>
    <property type="match status" value="1"/>
</dbReference>
<keyword evidence="4 11" id="KW-0328">Glycosyltransferase</keyword>
<keyword evidence="8 11" id="KW-0472">Membrane</keyword>
<evidence type="ECO:0000256" key="8">
    <source>
        <dbReference type="ARBA" id="ARBA00023136"/>
    </source>
</evidence>
<organism evidence="14 15">
    <name type="scientific">Cetraspora pellucida</name>
    <dbReference type="NCBI Taxonomy" id="1433469"/>
    <lineage>
        <taxon>Eukaryota</taxon>
        <taxon>Fungi</taxon>
        <taxon>Fungi incertae sedis</taxon>
        <taxon>Mucoromycota</taxon>
        <taxon>Glomeromycotina</taxon>
        <taxon>Glomeromycetes</taxon>
        <taxon>Diversisporales</taxon>
        <taxon>Gigasporaceae</taxon>
        <taxon>Cetraspora</taxon>
    </lineage>
</organism>
<dbReference type="GO" id="GO:0071555">
    <property type="term" value="P:cell wall organization"/>
    <property type="evidence" value="ECO:0007669"/>
    <property type="project" value="UniProtKB-KW"/>
</dbReference>
<feature type="domain" description="Chitin synthase N-terminal" evidence="13">
    <location>
        <begin position="191"/>
        <end position="255"/>
    </location>
</feature>
<dbReference type="InterPro" id="IPR004835">
    <property type="entry name" value="Chitin_synth"/>
</dbReference>
<keyword evidence="15" id="KW-1185">Reference proteome</keyword>
<dbReference type="OrthoDB" id="26569at2759"/>
<evidence type="ECO:0000256" key="4">
    <source>
        <dbReference type="ARBA" id="ARBA00022676"/>
    </source>
</evidence>